<keyword evidence="2" id="KW-1133">Transmembrane helix</keyword>
<feature type="transmembrane region" description="Helical" evidence="2">
    <location>
        <begin position="376"/>
        <end position="400"/>
    </location>
</feature>
<feature type="region of interest" description="Disordered" evidence="1">
    <location>
        <begin position="75"/>
        <end position="247"/>
    </location>
</feature>
<accession>A0A9P4HXB1</accession>
<dbReference type="EMBL" id="ML978717">
    <property type="protein sequence ID" value="KAF2088166.1"/>
    <property type="molecule type" value="Genomic_DNA"/>
</dbReference>
<feature type="compositionally biased region" description="Polar residues" evidence="1">
    <location>
        <begin position="227"/>
        <end position="244"/>
    </location>
</feature>
<sequence length="448" mass="48114">MSLMTLPLSSILNTPLAVSHLFYSTYTSVNIRKMEDWIPNFHTYQFFSSDSWIEVSSQPSSSSLSSANEEIITTGLRVQHDSNAHRRRRLRNSRGLDMRDLRYQGPASSAGTSSQEEYEESESESDRVLSSSNEALPRSPLHQELRPRSSRALYNSASSDGGVEASDEDDDENSTAVGYVHSNTEPLFTPQPNAFSHPPSSANRAQQQHPDSFFPTQTRPSPRPFTQRHSYSGQPQHTPYNMLSPSHRADHDAALRASLSTLLSLGAAARGLPKSTPSRPTHAGTSASTRVDPASLRMIPESSLPSTAPPSVPSPQPATTATTSPSPPRSSPGNEKHKRRNNSKDRRGSGNAAKKARRTGASTSLDASVGEISPTLLTWVVSAGVVVLVSALSFSAGYVVGREAGRAEVEVFGDFGGCGREVGSGMGGDLGRAGLRRLRFGTPTVASV</sequence>
<comment type="caution">
    <text evidence="3">The sequence shown here is derived from an EMBL/GenBank/DDBJ whole genome shotgun (WGS) entry which is preliminary data.</text>
</comment>
<organism evidence="3 4">
    <name type="scientific">Saccharata proteae CBS 121410</name>
    <dbReference type="NCBI Taxonomy" id="1314787"/>
    <lineage>
        <taxon>Eukaryota</taxon>
        <taxon>Fungi</taxon>
        <taxon>Dikarya</taxon>
        <taxon>Ascomycota</taxon>
        <taxon>Pezizomycotina</taxon>
        <taxon>Dothideomycetes</taxon>
        <taxon>Dothideomycetes incertae sedis</taxon>
        <taxon>Botryosphaeriales</taxon>
        <taxon>Saccharataceae</taxon>
        <taxon>Saccharata</taxon>
    </lineage>
</organism>
<feature type="compositionally biased region" description="Polar residues" evidence="1">
    <location>
        <begin position="181"/>
        <end position="220"/>
    </location>
</feature>
<keyword evidence="2" id="KW-0472">Membrane</keyword>
<gene>
    <name evidence="3" type="ORF">K490DRAFT_64838</name>
</gene>
<evidence type="ECO:0000313" key="3">
    <source>
        <dbReference type="EMBL" id="KAF2088166.1"/>
    </source>
</evidence>
<feature type="compositionally biased region" description="Polar residues" evidence="1">
    <location>
        <begin position="275"/>
        <end position="289"/>
    </location>
</feature>
<evidence type="ECO:0000256" key="1">
    <source>
        <dbReference type="SAM" id="MobiDB-lite"/>
    </source>
</evidence>
<feature type="compositionally biased region" description="Pro residues" evidence="1">
    <location>
        <begin position="307"/>
        <end position="316"/>
    </location>
</feature>
<proteinExistence type="predicted"/>
<evidence type="ECO:0000313" key="4">
    <source>
        <dbReference type="Proteomes" id="UP000799776"/>
    </source>
</evidence>
<dbReference type="AlphaFoldDB" id="A0A9P4HXB1"/>
<reference evidence="3" key="1">
    <citation type="journal article" date="2020" name="Stud. Mycol.">
        <title>101 Dothideomycetes genomes: a test case for predicting lifestyles and emergence of pathogens.</title>
        <authorList>
            <person name="Haridas S."/>
            <person name="Albert R."/>
            <person name="Binder M."/>
            <person name="Bloem J."/>
            <person name="Labutti K."/>
            <person name="Salamov A."/>
            <person name="Andreopoulos B."/>
            <person name="Baker S."/>
            <person name="Barry K."/>
            <person name="Bills G."/>
            <person name="Bluhm B."/>
            <person name="Cannon C."/>
            <person name="Castanera R."/>
            <person name="Culley D."/>
            <person name="Daum C."/>
            <person name="Ezra D."/>
            <person name="Gonzalez J."/>
            <person name="Henrissat B."/>
            <person name="Kuo A."/>
            <person name="Liang C."/>
            <person name="Lipzen A."/>
            <person name="Lutzoni F."/>
            <person name="Magnuson J."/>
            <person name="Mondo S."/>
            <person name="Nolan M."/>
            <person name="Ohm R."/>
            <person name="Pangilinan J."/>
            <person name="Park H.-J."/>
            <person name="Ramirez L."/>
            <person name="Alfaro M."/>
            <person name="Sun H."/>
            <person name="Tritt A."/>
            <person name="Yoshinaga Y."/>
            <person name="Zwiers L.-H."/>
            <person name="Turgeon B."/>
            <person name="Goodwin S."/>
            <person name="Spatafora J."/>
            <person name="Crous P."/>
            <person name="Grigoriev I."/>
        </authorList>
    </citation>
    <scope>NUCLEOTIDE SEQUENCE</scope>
    <source>
        <strain evidence="3">CBS 121410</strain>
    </source>
</reference>
<name>A0A9P4HXB1_9PEZI</name>
<dbReference type="Proteomes" id="UP000799776">
    <property type="component" value="Unassembled WGS sequence"/>
</dbReference>
<dbReference type="OrthoDB" id="5413188at2759"/>
<evidence type="ECO:0000256" key="2">
    <source>
        <dbReference type="SAM" id="Phobius"/>
    </source>
</evidence>
<keyword evidence="2" id="KW-0812">Transmembrane</keyword>
<keyword evidence="4" id="KW-1185">Reference proteome</keyword>
<feature type="region of interest" description="Disordered" evidence="1">
    <location>
        <begin position="270"/>
        <end position="365"/>
    </location>
</feature>
<protein>
    <submittedName>
        <fullName evidence="3">Uncharacterized protein</fullName>
    </submittedName>
</protein>